<dbReference type="InterPro" id="IPR026881">
    <property type="entry name" value="WYL_dom"/>
</dbReference>
<dbReference type="Proteomes" id="UP000679352">
    <property type="component" value="Chromosome"/>
</dbReference>
<organism evidence="2 3">
    <name type="scientific">Gemmobacter fulvus</name>
    <dbReference type="NCBI Taxonomy" id="2840474"/>
    <lineage>
        <taxon>Bacteria</taxon>
        <taxon>Pseudomonadati</taxon>
        <taxon>Pseudomonadota</taxon>
        <taxon>Alphaproteobacteria</taxon>
        <taxon>Rhodobacterales</taxon>
        <taxon>Paracoccaceae</taxon>
        <taxon>Gemmobacter</taxon>
    </lineage>
</organism>
<evidence type="ECO:0000313" key="3">
    <source>
        <dbReference type="Proteomes" id="UP000679352"/>
    </source>
</evidence>
<feature type="domain" description="WYL" evidence="1">
    <location>
        <begin position="116"/>
        <end position="180"/>
    </location>
</feature>
<proteinExistence type="predicted"/>
<dbReference type="AlphaFoldDB" id="A0A975S1Z1"/>
<dbReference type="Pfam" id="PF13280">
    <property type="entry name" value="WYL"/>
    <property type="match status" value="1"/>
</dbReference>
<evidence type="ECO:0000259" key="1">
    <source>
        <dbReference type="Pfam" id="PF13280"/>
    </source>
</evidence>
<evidence type="ECO:0000313" key="2">
    <source>
        <dbReference type="EMBL" id="QWK91714.1"/>
    </source>
</evidence>
<dbReference type="KEGG" id="gfu:KM031_07570"/>
<keyword evidence="3" id="KW-1185">Reference proteome</keyword>
<gene>
    <name evidence="2" type="ORF">KM031_07570</name>
</gene>
<reference evidence="2" key="1">
    <citation type="submission" date="2021-06" db="EMBL/GenBank/DDBJ databases">
        <title>Direct submission.</title>
        <authorList>
            <person name="Lee C.-S."/>
            <person name="Jin L."/>
        </authorList>
    </citation>
    <scope>NUCLEOTIDE SEQUENCE</scope>
    <source>
        <strain evidence="2">Con5</strain>
    </source>
</reference>
<name>A0A975S1Z1_9RHOB</name>
<sequence>MRPARTLSQTLTRRAFGTRFAGAAAAIGSGQGAAASGAANPMQVMDPDLRDAALRGLALAGYRGDPVTAAAANAALARLVETDPEAGLLGRIYQMLDVRPAAYWPDDVPAAAVADLGVLHAAIRACQPVAFGYTDLDGNKTTRTVLPLALVHPPQGVKLLAWYAARQDFRQFFVRSMQGPKPQPGDFSGDRMALLEGLLDKYSGRA</sequence>
<dbReference type="RefSeq" id="WP_260692126.1">
    <property type="nucleotide sequence ID" value="NZ_CP076361.1"/>
</dbReference>
<protein>
    <submittedName>
        <fullName evidence="2">WYL domain-containing protein</fullName>
    </submittedName>
</protein>
<accession>A0A975S1Z1</accession>
<dbReference type="EMBL" id="CP076361">
    <property type="protein sequence ID" value="QWK91714.1"/>
    <property type="molecule type" value="Genomic_DNA"/>
</dbReference>